<dbReference type="PANTHER" id="PTHR43833">
    <property type="entry name" value="POTASSIUM CHANNEL PROTEIN 2-RELATED-RELATED"/>
    <property type="match status" value="1"/>
</dbReference>
<dbReference type="Pfam" id="PF02254">
    <property type="entry name" value="TrkA_N"/>
    <property type="match status" value="2"/>
</dbReference>
<feature type="domain" description="RCK N-terminal" evidence="7">
    <location>
        <begin position="20"/>
        <end position="139"/>
    </location>
</feature>
<dbReference type="Pfam" id="PF02080">
    <property type="entry name" value="TrkA_C"/>
    <property type="match status" value="2"/>
</dbReference>
<keyword evidence="2" id="KW-0813">Transport</keyword>
<dbReference type="SUPFAM" id="SSF51735">
    <property type="entry name" value="NAD(P)-binding Rossmann-fold domains"/>
    <property type="match status" value="2"/>
</dbReference>
<protein>
    <submittedName>
        <fullName evidence="9">Trk system potassium uptake protein TrkA</fullName>
    </submittedName>
</protein>
<evidence type="ECO:0000256" key="4">
    <source>
        <dbReference type="ARBA" id="ARBA00022958"/>
    </source>
</evidence>
<dbReference type="Gene3D" id="3.30.70.1450">
    <property type="entry name" value="Regulator of K+ conductance, C-terminal domain"/>
    <property type="match status" value="2"/>
</dbReference>
<keyword evidence="5" id="KW-0520">NAD</keyword>
<dbReference type="PROSITE" id="PS51202">
    <property type="entry name" value="RCK_C"/>
    <property type="match status" value="2"/>
</dbReference>
<name>A0A1H6G6N3_9EURY</name>
<dbReference type="InterPro" id="IPR006037">
    <property type="entry name" value="RCK_C"/>
</dbReference>
<evidence type="ECO:0000256" key="1">
    <source>
        <dbReference type="ARBA" id="ARBA00003660"/>
    </source>
</evidence>
<evidence type="ECO:0000259" key="7">
    <source>
        <dbReference type="PROSITE" id="PS51201"/>
    </source>
</evidence>
<keyword evidence="6" id="KW-0406">Ion transport</keyword>
<dbReference type="EMBL" id="FNWL01000006">
    <property type="protein sequence ID" value="SEH18108.1"/>
    <property type="molecule type" value="Genomic_DNA"/>
</dbReference>
<keyword evidence="10" id="KW-1185">Reference proteome</keyword>
<reference evidence="10" key="1">
    <citation type="submission" date="2016-10" db="EMBL/GenBank/DDBJ databases">
        <authorList>
            <person name="Varghese N."/>
            <person name="Submissions S."/>
        </authorList>
    </citation>
    <scope>NUCLEOTIDE SEQUENCE [LARGE SCALE GENOMIC DNA]</scope>
    <source>
        <strain evidence="10">CGMCC 1.8981</strain>
    </source>
</reference>
<gene>
    <name evidence="9" type="ORF">SAMN04487967_3637</name>
</gene>
<evidence type="ECO:0000313" key="9">
    <source>
        <dbReference type="EMBL" id="SEH18108.1"/>
    </source>
</evidence>
<feature type="domain" description="RCK C-terminal" evidence="8">
    <location>
        <begin position="159"/>
        <end position="240"/>
    </location>
</feature>
<comment type="function">
    <text evidence="1">Part of a potassium transport system.</text>
</comment>
<feature type="domain" description="RCK N-terminal" evidence="7">
    <location>
        <begin position="246"/>
        <end position="374"/>
    </location>
</feature>
<dbReference type="InterPro" id="IPR050721">
    <property type="entry name" value="Trk_Ktr_HKT_K-transport"/>
</dbReference>
<evidence type="ECO:0000256" key="6">
    <source>
        <dbReference type="ARBA" id="ARBA00023065"/>
    </source>
</evidence>
<sequence length="464" mass="50599">MTVTDDTFRQTLDYPLSESSMRITVIGAGEVGRTIAATLADLHEVVVVDCDEQIVEELTYAYDVLAVHGDGRDIETLRKAEIDRANLVIACTDNDDVNTVICATVTMISDAFTVARVRHRTLFETWNDRPDAFGVDFMICTDSLTSEAVFRISGLPAAQEVDTFANGLVRMAAFEIDPESPFVDQTVREIGLDESVTVAAIFRDDELVLPAGETVIQSTDRIVVIGSASGVTNVANRISLSSRSPTDEVVIAGASEIGLRIARLFEEHGYHPRVVEQDPDRARNAAEALPDTTVLKGDPTDAGFLEREHTGDADIVIATLPNDERNLLVSLVARQFGVGETVAIVENIEYTELFETAGVNVTVNPREETAEEIIRFTRLIPTEKIVLLDHDRAEVIEIVVTEESILADREIRDSTASLPDGVIIGAIARTGELVTPRGTTVIRPGDHVILFVDTDALDEVTEVI</sequence>
<dbReference type="Gene3D" id="3.40.50.720">
    <property type="entry name" value="NAD(P)-binding Rossmann-like Domain"/>
    <property type="match status" value="2"/>
</dbReference>
<dbReference type="AlphaFoldDB" id="A0A1H6G6N3"/>
<organism evidence="9 10">
    <name type="scientific">Natronorubrum sediminis</name>
    <dbReference type="NCBI Taxonomy" id="640943"/>
    <lineage>
        <taxon>Archaea</taxon>
        <taxon>Methanobacteriati</taxon>
        <taxon>Methanobacteriota</taxon>
        <taxon>Stenosarchaea group</taxon>
        <taxon>Halobacteria</taxon>
        <taxon>Halobacteriales</taxon>
        <taxon>Natrialbaceae</taxon>
        <taxon>Natronorubrum</taxon>
    </lineage>
</organism>
<dbReference type="PRINTS" id="PR00335">
    <property type="entry name" value="KUPTAKETRKA"/>
</dbReference>
<keyword evidence="3" id="KW-0633">Potassium transport</keyword>
<dbReference type="NCBIfam" id="NF007039">
    <property type="entry name" value="PRK09496.3-2"/>
    <property type="match status" value="1"/>
</dbReference>
<proteinExistence type="predicted"/>
<dbReference type="InterPro" id="IPR006036">
    <property type="entry name" value="K_uptake_TrkA"/>
</dbReference>
<evidence type="ECO:0000256" key="2">
    <source>
        <dbReference type="ARBA" id="ARBA00022448"/>
    </source>
</evidence>
<dbReference type="PANTHER" id="PTHR43833:SF5">
    <property type="entry name" value="TRK SYSTEM POTASSIUM UPTAKE PROTEIN TRKA"/>
    <property type="match status" value="1"/>
</dbReference>
<evidence type="ECO:0000313" key="10">
    <source>
        <dbReference type="Proteomes" id="UP000199112"/>
    </source>
</evidence>
<evidence type="ECO:0000256" key="5">
    <source>
        <dbReference type="ARBA" id="ARBA00023027"/>
    </source>
</evidence>
<evidence type="ECO:0000256" key="3">
    <source>
        <dbReference type="ARBA" id="ARBA00022538"/>
    </source>
</evidence>
<dbReference type="InterPro" id="IPR036291">
    <property type="entry name" value="NAD(P)-bd_dom_sf"/>
</dbReference>
<dbReference type="GO" id="GO:0015079">
    <property type="term" value="F:potassium ion transmembrane transporter activity"/>
    <property type="evidence" value="ECO:0007669"/>
    <property type="project" value="InterPro"/>
</dbReference>
<dbReference type="InterPro" id="IPR036721">
    <property type="entry name" value="RCK_C_sf"/>
</dbReference>
<dbReference type="PROSITE" id="PS51201">
    <property type="entry name" value="RCK_N"/>
    <property type="match status" value="2"/>
</dbReference>
<keyword evidence="4" id="KW-0630">Potassium</keyword>
<dbReference type="InterPro" id="IPR003148">
    <property type="entry name" value="RCK_N"/>
</dbReference>
<feature type="domain" description="RCK C-terminal" evidence="8">
    <location>
        <begin position="383"/>
        <end position="464"/>
    </location>
</feature>
<evidence type="ECO:0000259" key="8">
    <source>
        <dbReference type="PROSITE" id="PS51202"/>
    </source>
</evidence>
<accession>A0A1H6G6N3</accession>
<dbReference type="NCBIfam" id="NF007034">
    <property type="entry name" value="PRK09496.2-1"/>
    <property type="match status" value="1"/>
</dbReference>
<dbReference type="GO" id="GO:0005886">
    <property type="term" value="C:plasma membrane"/>
    <property type="evidence" value="ECO:0007669"/>
    <property type="project" value="InterPro"/>
</dbReference>
<dbReference type="SUPFAM" id="SSF116726">
    <property type="entry name" value="TrkA C-terminal domain-like"/>
    <property type="match status" value="2"/>
</dbReference>
<dbReference type="Proteomes" id="UP000199112">
    <property type="component" value="Unassembled WGS sequence"/>
</dbReference>